<organism evidence="1 2">
    <name type="scientific">Catharanthus roseus</name>
    <name type="common">Madagascar periwinkle</name>
    <name type="synonym">Vinca rosea</name>
    <dbReference type="NCBI Taxonomy" id="4058"/>
    <lineage>
        <taxon>Eukaryota</taxon>
        <taxon>Viridiplantae</taxon>
        <taxon>Streptophyta</taxon>
        <taxon>Embryophyta</taxon>
        <taxon>Tracheophyta</taxon>
        <taxon>Spermatophyta</taxon>
        <taxon>Magnoliopsida</taxon>
        <taxon>eudicotyledons</taxon>
        <taxon>Gunneridae</taxon>
        <taxon>Pentapetalae</taxon>
        <taxon>asterids</taxon>
        <taxon>lamiids</taxon>
        <taxon>Gentianales</taxon>
        <taxon>Apocynaceae</taxon>
        <taxon>Rauvolfioideae</taxon>
        <taxon>Vinceae</taxon>
        <taxon>Catharanthinae</taxon>
        <taxon>Catharanthus</taxon>
    </lineage>
</organism>
<proteinExistence type="predicted"/>
<gene>
    <name evidence="1" type="ORF">M9H77_24826</name>
</gene>
<accession>A0ACC0A9D9</accession>
<dbReference type="Proteomes" id="UP001060085">
    <property type="component" value="Linkage Group LG06"/>
</dbReference>
<dbReference type="EMBL" id="CM044706">
    <property type="protein sequence ID" value="KAI5656033.1"/>
    <property type="molecule type" value="Genomic_DNA"/>
</dbReference>
<keyword evidence="2" id="KW-1185">Reference proteome</keyword>
<evidence type="ECO:0000313" key="2">
    <source>
        <dbReference type="Proteomes" id="UP001060085"/>
    </source>
</evidence>
<protein>
    <submittedName>
        <fullName evidence="1">Uncharacterized protein</fullName>
    </submittedName>
</protein>
<evidence type="ECO:0000313" key="1">
    <source>
        <dbReference type="EMBL" id="KAI5656033.1"/>
    </source>
</evidence>
<reference evidence="2" key="1">
    <citation type="journal article" date="2023" name="Nat. Plants">
        <title>Single-cell RNA sequencing provides a high-resolution roadmap for understanding the multicellular compartmentation of specialized metabolism.</title>
        <authorList>
            <person name="Sun S."/>
            <person name="Shen X."/>
            <person name="Li Y."/>
            <person name="Li Y."/>
            <person name="Wang S."/>
            <person name="Li R."/>
            <person name="Zhang H."/>
            <person name="Shen G."/>
            <person name="Guo B."/>
            <person name="Wei J."/>
            <person name="Xu J."/>
            <person name="St-Pierre B."/>
            <person name="Chen S."/>
            <person name="Sun C."/>
        </authorList>
    </citation>
    <scope>NUCLEOTIDE SEQUENCE [LARGE SCALE GENOMIC DNA]</scope>
</reference>
<sequence>MPLLKIKSRLLARHSELFGRGPIDLHGESWAFHRKVANRAFLVDRIKKLFIRGDEFLKSKLRWKIQEETRRMMKILIEKDGKIRGSSKTLLSLLRSENEGEEGLTMTMAEVVDERETFYFAGKEAVADLVVLGSFPPSNSSKMAEQSSNEVTMIINETVRLYPPVPSLFREAAKNSKVGKLDVQAGIRFCLVIPDVHHDLEIWGVDANELNPERFSKPRKHLASFFLFGLLGVRNRIASEFCNGCRPNNPVYVILFKIVYSIFWVPLKLQQHFKRQGIKGPKYYPLYGNSEEIKLQHRESESKRISFNHDILHRAAPHYHKWSAIYCKNFVYWFGTKPRLALAEPDIVKELMIGNSDCLEKINYNPVAMRLFGQGLPGLRGEKWILHRRIASKAFTMERVKAWVPEILASTMNLIGKWEEEIQGRIEVEVEMHKELHDLSAEIISRTAFGSSFKEGKRIFELQERQIRLTLQATRTIYIPSSRFLPTKNNRMMWKLDKEARDAIRMLIKTNKATKENSKNLLTLLMSASEEEGRLQEEEVIDECKTFYFAGKETTANLLTWAVILLAHHQEWQSKAREEVLQVCKGNVLPNAETLNDFKLVTMILNETLRLYPPAVHQTRKTSKDIKLGKLNIPADTQFYVALTALHHDTEIWGEDANEFNPSRFLEPRKHLASFFPFGLGPRVCVGQNLAMVEAKIVLAIIIRHFYLEVSPSYVHAPLPLLSLQPQFGAHIHLRKVLI</sequence>
<name>A0ACC0A9D9_CATRO</name>
<comment type="caution">
    <text evidence="1">The sequence shown here is derived from an EMBL/GenBank/DDBJ whole genome shotgun (WGS) entry which is preliminary data.</text>
</comment>